<sequence length="92" mass="10277">MRDESALLVNIGKMTNIMLDVSGYIHLPRFGDMPDDAFAERHVNAGNIFRPLTNPAGERVALLIHKKDRAGFGLNGVQNIVEDCIQRLFQVN</sequence>
<gene>
    <name evidence="1" type="ORF">U14_04724</name>
</gene>
<name>A0A0S6W5S4_9BACT</name>
<dbReference type="EMBL" id="DF820459">
    <property type="protein sequence ID" value="GAK53459.1"/>
    <property type="molecule type" value="Genomic_DNA"/>
</dbReference>
<proteinExistence type="predicted"/>
<organism evidence="1">
    <name type="scientific">Candidatus Moduliflexus flocculans</name>
    <dbReference type="NCBI Taxonomy" id="1499966"/>
    <lineage>
        <taxon>Bacteria</taxon>
        <taxon>Candidatus Moduliflexota</taxon>
        <taxon>Candidatus Moduliflexia</taxon>
        <taxon>Candidatus Moduliflexales</taxon>
        <taxon>Candidatus Moduliflexaceae</taxon>
    </lineage>
</organism>
<evidence type="ECO:0000313" key="2">
    <source>
        <dbReference type="Proteomes" id="UP000030700"/>
    </source>
</evidence>
<evidence type="ECO:0000313" key="1">
    <source>
        <dbReference type="EMBL" id="GAK53459.1"/>
    </source>
</evidence>
<dbReference type="HOGENOM" id="CLU_2407297_0_0_0"/>
<protein>
    <submittedName>
        <fullName evidence="1">Uncharacterized protein</fullName>
    </submittedName>
</protein>
<dbReference type="Proteomes" id="UP000030700">
    <property type="component" value="Unassembled WGS sequence"/>
</dbReference>
<accession>A0A0S6W5S4</accession>
<dbReference type="AlphaFoldDB" id="A0A0S6W5S4"/>
<reference evidence="1" key="1">
    <citation type="journal article" date="2015" name="PeerJ">
        <title>First genomic representation of candidate bacterial phylum KSB3 points to enhanced environmental sensing as a trigger of wastewater bulking.</title>
        <authorList>
            <person name="Sekiguchi Y."/>
            <person name="Ohashi A."/>
            <person name="Parks D.H."/>
            <person name="Yamauchi T."/>
            <person name="Tyson G.W."/>
            <person name="Hugenholtz P."/>
        </authorList>
    </citation>
    <scope>NUCLEOTIDE SEQUENCE [LARGE SCALE GENOMIC DNA]</scope>
</reference>
<keyword evidence="2" id="KW-1185">Reference proteome</keyword>